<dbReference type="EMBL" id="QYUJ01000010">
    <property type="protein sequence ID" value="RJF74442.1"/>
    <property type="molecule type" value="Genomic_DNA"/>
</dbReference>
<dbReference type="Gene3D" id="3.40.1350.10">
    <property type="match status" value="1"/>
</dbReference>
<accession>A0A418VEA9</accession>
<proteinExistence type="predicted"/>
<reference evidence="1 3" key="1">
    <citation type="submission" date="2018-09" db="EMBL/GenBank/DDBJ databases">
        <authorList>
            <person name="Zhu H."/>
        </authorList>
    </citation>
    <scope>NUCLEOTIDE SEQUENCE [LARGE SCALE GENOMIC DNA]</scope>
    <source>
        <strain evidence="1 3">K2S05-167</strain>
    </source>
</reference>
<name>A0A418VEA9_9DEIO</name>
<evidence type="ECO:0000313" key="3">
    <source>
        <dbReference type="Proteomes" id="UP000286287"/>
    </source>
</evidence>
<protein>
    <recommendedName>
        <fullName evidence="4">VRR-NUC domain-containing protein</fullName>
    </recommendedName>
</protein>
<gene>
    <name evidence="2" type="ORF">D3875_02865</name>
    <name evidence="1" type="ORF">D3875_03965</name>
</gene>
<keyword evidence="3" id="KW-1185">Reference proteome</keyword>
<evidence type="ECO:0008006" key="4">
    <source>
        <dbReference type="Google" id="ProtNLM"/>
    </source>
</evidence>
<dbReference type="GO" id="GO:0003676">
    <property type="term" value="F:nucleic acid binding"/>
    <property type="evidence" value="ECO:0007669"/>
    <property type="project" value="InterPro"/>
</dbReference>
<evidence type="ECO:0000313" key="2">
    <source>
        <dbReference type="EMBL" id="RJF74954.1"/>
    </source>
</evidence>
<evidence type="ECO:0000313" key="1">
    <source>
        <dbReference type="EMBL" id="RJF74442.1"/>
    </source>
</evidence>
<dbReference type="Proteomes" id="UP000286287">
    <property type="component" value="Unassembled WGS sequence"/>
</dbReference>
<dbReference type="RefSeq" id="WP_119760961.1">
    <property type="nucleotide sequence ID" value="NZ_QYUJ01000008.1"/>
</dbReference>
<dbReference type="EMBL" id="QYUJ01000008">
    <property type="protein sequence ID" value="RJF74954.1"/>
    <property type="molecule type" value="Genomic_DNA"/>
</dbReference>
<dbReference type="AlphaFoldDB" id="A0A418VEA9"/>
<comment type="caution">
    <text evidence="1">The sequence shown here is derived from an EMBL/GenBank/DDBJ whole genome shotgun (WGS) entry which is preliminary data.</text>
</comment>
<organism evidence="1 3">
    <name type="scientific">Deinococcus cavernae</name>
    <dbReference type="NCBI Taxonomy" id="2320857"/>
    <lineage>
        <taxon>Bacteria</taxon>
        <taxon>Thermotogati</taxon>
        <taxon>Deinococcota</taxon>
        <taxon>Deinococci</taxon>
        <taxon>Deinococcales</taxon>
        <taxon>Deinococcaceae</taxon>
        <taxon>Deinococcus</taxon>
    </lineage>
</organism>
<dbReference type="InterPro" id="IPR011856">
    <property type="entry name" value="tRNA_endonuc-like_dom_sf"/>
</dbReference>
<sequence>MPRRPTRTVSEAQIEQQVREVFARRGYLSVKTEAGKSGHRLPVGFPDGLAFLPVRGTRFALVALVELKTRSGKLSPDQVKYHALLRSHALQPLIIRDAESADALAAEGRELRRRIEALLQENP</sequence>